<comment type="similarity">
    <text evidence="1">Belongs to the chaperonin (HSP60) family.</text>
</comment>
<dbReference type="PANTHER" id="PTHR47219">
    <property type="entry name" value="RAB GTPASE-ACTIVATING PROTEIN 1-LIKE"/>
    <property type="match status" value="1"/>
</dbReference>
<evidence type="ECO:0000256" key="3">
    <source>
        <dbReference type="RuleBase" id="RU362126"/>
    </source>
</evidence>
<dbReference type="Gene3D" id="1.10.472.80">
    <property type="entry name" value="Ypt/Rab-GAP domain of gyp1p, domain 3"/>
    <property type="match status" value="1"/>
</dbReference>
<sequence length="936" mass="104661">MTTTRSETEWEEFERLLIKSRENLNRVQEAMNAVTGKLVSVNESLSEMRSLIETIRQEEADERAEIEDGYVPEGVEESLKSPAKKDQSDCEEHITDAPQESIGGDIENKSPEAPSVAKYEDEAPSVAKYEGEVEELLDGLGPRYTDWPGELWLTMREAERNLEIHGTPTYHRLRSAAIHMEGPAVHVSLWVKSRPPDWNWDRDAKELIHRYSGRKAANPYASWISLRQGELINHAMDSARSGEEELLLSTSTGDNYRWEKRQSGEDGFIGRAHITDRDKFGRMQAHESNRQAQQLCRPGSVRSGLNNRFDGMVYMNPVRDGSFFAGLLLLLMPEENAFWTLVGILDDYFDGYYSEEMIEAQVNQLVLEELIREKFPKLVNHLDYLGVQVAWVAGPWFLSIFMNMLPWESVLRVWDVLLFQGNRVMLFRTALSLMALHGPALVTTKDAGDAVTVVIGIVGCAGLKPTVAAIEAGKNIALAHKETLIAGGPFVLPLAHKNNVKILPADSKHSAIFQCIQDLPEGALRRIILTASGDVFRDGPVDKWKEVKGLDPNFAMMLKENVKPDNELRILIDGEEKKKANFLSEEDFEPSLIPPKTIPDPDDRKPEDWDERAKIPDPEATKPKDWDEDVPMEIVLLLVVFLSYRFNEGGALSYIGIGVKGEESWEAWWDEELSHIRNFSGRVMETILSESQQQKDSGAAGWWKLREATLSALGSVSEQLLRTEATGPAMQNMLEQILIDAVATVGMDVSPPVKVLALAFEGQGPILFVAEDVESEALATRIQNKMSTGLKVCANKAPGFGKNKKSGLQELAVLTRGQELTEELGLYLDEVNLDMLGSCKKVSISKDDTVILNGAGEKKDVEGRSEQSRSAIKLSTSADDKEKTSEAQFPDFNLGDKVASKSGGIVMGQSTDDPNKRARPKVYSRRRKRLRQQERL</sequence>
<evidence type="ECO:0000259" key="5">
    <source>
        <dbReference type="PROSITE" id="PS50086"/>
    </source>
</evidence>
<feature type="compositionally biased region" description="Basic and acidic residues" evidence="4">
    <location>
        <begin position="599"/>
        <end position="625"/>
    </location>
</feature>
<dbReference type="InterPro" id="IPR001580">
    <property type="entry name" value="Calret/calnex"/>
</dbReference>
<dbReference type="GO" id="GO:0031267">
    <property type="term" value="F:small GTPase binding"/>
    <property type="evidence" value="ECO:0007669"/>
    <property type="project" value="TreeGrafter"/>
</dbReference>
<evidence type="ECO:0000256" key="1">
    <source>
        <dbReference type="ARBA" id="ARBA00006607"/>
    </source>
</evidence>
<dbReference type="OrthoDB" id="17687at2759"/>
<feature type="region of interest" description="Disordered" evidence="4">
    <location>
        <begin position="98"/>
        <end position="123"/>
    </location>
</feature>
<dbReference type="GO" id="GO:0051082">
    <property type="term" value="F:unfolded protein binding"/>
    <property type="evidence" value="ECO:0007669"/>
    <property type="project" value="InterPro"/>
</dbReference>
<dbReference type="GO" id="GO:0006457">
    <property type="term" value="P:protein folding"/>
    <property type="evidence" value="ECO:0007669"/>
    <property type="project" value="InterPro"/>
</dbReference>
<dbReference type="InterPro" id="IPR013512">
    <property type="entry name" value="DXP_reductoisomerase_N"/>
</dbReference>
<dbReference type="Gene3D" id="2.10.250.10">
    <property type="entry name" value="Calreticulin/calnexin, P domain"/>
    <property type="match status" value="1"/>
</dbReference>
<feature type="compositionally biased region" description="Polar residues" evidence="4">
    <location>
        <begin position="868"/>
        <end position="877"/>
    </location>
</feature>
<dbReference type="GO" id="GO:0005783">
    <property type="term" value="C:endoplasmic reticulum"/>
    <property type="evidence" value="ECO:0007669"/>
    <property type="project" value="InterPro"/>
</dbReference>
<feature type="region of interest" description="Disordered" evidence="4">
    <location>
        <begin position="859"/>
        <end position="936"/>
    </location>
</feature>
<dbReference type="InterPro" id="IPR013644">
    <property type="entry name" value="DXP_reductoisomerase_C"/>
</dbReference>
<evidence type="ECO:0000313" key="6">
    <source>
        <dbReference type="EMBL" id="KZV32814.1"/>
    </source>
</evidence>
<dbReference type="Proteomes" id="UP000250235">
    <property type="component" value="Unassembled WGS sequence"/>
</dbReference>
<dbReference type="InterPro" id="IPR027409">
    <property type="entry name" value="GroEL-like_apical_dom_sf"/>
</dbReference>
<dbReference type="EMBL" id="KV006347">
    <property type="protein sequence ID" value="KZV32814.1"/>
    <property type="molecule type" value="Genomic_DNA"/>
</dbReference>
<reference evidence="6 7" key="1">
    <citation type="journal article" date="2015" name="Proc. Natl. Acad. Sci. U.S.A.">
        <title>The resurrection genome of Boea hygrometrica: A blueprint for survival of dehydration.</title>
        <authorList>
            <person name="Xiao L."/>
            <person name="Yang G."/>
            <person name="Zhang L."/>
            <person name="Yang X."/>
            <person name="Zhao S."/>
            <person name="Ji Z."/>
            <person name="Zhou Q."/>
            <person name="Hu M."/>
            <person name="Wang Y."/>
            <person name="Chen M."/>
            <person name="Xu Y."/>
            <person name="Jin H."/>
            <person name="Xiao X."/>
            <person name="Hu G."/>
            <person name="Bao F."/>
            <person name="Hu Y."/>
            <person name="Wan P."/>
            <person name="Li L."/>
            <person name="Deng X."/>
            <person name="Kuang T."/>
            <person name="Xiang C."/>
            <person name="Zhu J.K."/>
            <person name="Oliver M.J."/>
            <person name="He Y."/>
        </authorList>
    </citation>
    <scope>NUCLEOTIDE SEQUENCE [LARGE SCALE GENOMIC DNA]</scope>
    <source>
        <strain evidence="7">cv. XS01</strain>
    </source>
</reference>
<dbReference type="InterPro" id="IPR000195">
    <property type="entry name" value="Rab-GAP-TBC_dom"/>
</dbReference>
<comment type="similarity">
    <text evidence="3">Belongs to the calreticulin family.</text>
</comment>
<accession>A0A2Z7BEA5</accession>
<dbReference type="GO" id="GO:0070402">
    <property type="term" value="F:NADPH binding"/>
    <property type="evidence" value="ECO:0007669"/>
    <property type="project" value="InterPro"/>
</dbReference>
<dbReference type="FunFam" id="3.50.7.10:FF:000001">
    <property type="entry name" value="60 kDa chaperonin"/>
    <property type="match status" value="1"/>
</dbReference>
<dbReference type="SMART" id="SM00164">
    <property type="entry name" value="TBC"/>
    <property type="match status" value="1"/>
</dbReference>
<evidence type="ECO:0000256" key="2">
    <source>
        <dbReference type="ARBA" id="ARBA00023186"/>
    </source>
</evidence>
<keyword evidence="7" id="KW-1185">Reference proteome</keyword>
<protein>
    <submittedName>
        <fullName evidence="6">Rab GTPase-activating protein 1-like</fullName>
    </submittedName>
</protein>
<dbReference type="InterPro" id="IPR050302">
    <property type="entry name" value="Rab_GAP_TBC_domain"/>
</dbReference>
<dbReference type="Pfam" id="PF00566">
    <property type="entry name" value="RabGAP-TBC"/>
    <property type="match status" value="1"/>
</dbReference>
<keyword evidence="3" id="KW-0256">Endoplasmic reticulum</keyword>
<feature type="domain" description="Rab-GAP TBC" evidence="5">
    <location>
        <begin position="213"/>
        <end position="421"/>
    </location>
</feature>
<organism evidence="6 7">
    <name type="scientific">Dorcoceras hygrometricum</name>
    <dbReference type="NCBI Taxonomy" id="472368"/>
    <lineage>
        <taxon>Eukaryota</taxon>
        <taxon>Viridiplantae</taxon>
        <taxon>Streptophyta</taxon>
        <taxon>Embryophyta</taxon>
        <taxon>Tracheophyta</taxon>
        <taxon>Spermatophyta</taxon>
        <taxon>Magnoliopsida</taxon>
        <taxon>eudicotyledons</taxon>
        <taxon>Gunneridae</taxon>
        <taxon>Pentapetalae</taxon>
        <taxon>asterids</taxon>
        <taxon>lamiids</taxon>
        <taxon>Lamiales</taxon>
        <taxon>Gesneriaceae</taxon>
        <taxon>Didymocarpoideae</taxon>
        <taxon>Trichosporeae</taxon>
        <taxon>Loxocarpinae</taxon>
        <taxon>Dorcoceras</taxon>
    </lineage>
</organism>
<feature type="region of interest" description="Disordered" evidence="4">
    <location>
        <begin position="589"/>
        <end position="625"/>
    </location>
</feature>
<dbReference type="Pfam" id="PF02670">
    <property type="entry name" value="DXP_reductoisom"/>
    <property type="match status" value="1"/>
</dbReference>
<dbReference type="AlphaFoldDB" id="A0A2Z7BEA5"/>
<evidence type="ECO:0000256" key="4">
    <source>
        <dbReference type="SAM" id="MobiDB-lite"/>
    </source>
</evidence>
<proteinExistence type="inferred from homology"/>
<dbReference type="SUPFAM" id="SSF63887">
    <property type="entry name" value="P-domain of calnexin/calreticulin"/>
    <property type="match status" value="1"/>
</dbReference>
<name>A0A2Z7BEA5_9LAMI</name>
<evidence type="ECO:0000313" key="7">
    <source>
        <dbReference type="Proteomes" id="UP000250235"/>
    </source>
</evidence>
<dbReference type="InterPro" id="IPR009033">
    <property type="entry name" value="Calreticulin/calnexin_P_dom_sf"/>
</dbReference>
<dbReference type="Pfam" id="PF08436">
    <property type="entry name" value="DXP_redisom_C"/>
    <property type="match status" value="1"/>
</dbReference>
<gene>
    <name evidence="6" type="ORF">F511_24060</name>
</gene>
<dbReference type="InterPro" id="IPR035969">
    <property type="entry name" value="Rab-GAP_TBC_sf"/>
</dbReference>
<dbReference type="Pfam" id="PF00262">
    <property type="entry name" value="Calreticulin"/>
    <property type="match status" value="1"/>
</dbReference>
<keyword evidence="2 3" id="KW-0143">Chaperone</keyword>
<dbReference type="PROSITE" id="PS50086">
    <property type="entry name" value="TBC_RABGAP"/>
    <property type="match status" value="1"/>
</dbReference>
<dbReference type="PANTHER" id="PTHR47219:SF20">
    <property type="entry name" value="TBC1 DOMAIN FAMILY MEMBER 2B"/>
    <property type="match status" value="1"/>
</dbReference>
<dbReference type="SUPFAM" id="SSF52029">
    <property type="entry name" value="GroEL apical domain-like"/>
    <property type="match status" value="1"/>
</dbReference>
<dbReference type="SUPFAM" id="SSF51735">
    <property type="entry name" value="NAD(P)-binding Rossmann-fold domains"/>
    <property type="match status" value="1"/>
</dbReference>
<dbReference type="GO" id="GO:0005509">
    <property type="term" value="F:calcium ion binding"/>
    <property type="evidence" value="ECO:0007669"/>
    <property type="project" value="InterPro"/>
</dbReference>
<dbReference type="Gene3D" id="3.50.7.10">
    <property type="entry name" value="GroEL"/>
    <property type="match status" value="1"/>
</dbReference>
<dbReference type="SUPFAM" id="SSF47923">
    <property type="entry name" value="Ypt/Rab-GAP domain of gyp1p"/>
    <property type="match status" value="1"/>
</dbReference>
<dbReference type="GO" id="GO:0005096">
    <property type="term" value="F:GTPase activator activity"/>
    <property type="evidence" value="ECO:0007669"/>
    <property type="project" value="TreeGrafter"/>
</dbReference>
<dbReference type="InterPro" id="IPR036291">
    <property type="entry name" value="NAD(P)-bd_dom_sf"/>
</dbReference>
<feature type="compositionally biased region" description="Basic residues" evidence="4">
    <location>
        <begin position="917"/>
        <end position="930"/>
    </location>
</feature>